<gene>
    <name evidence="2" type="ORF">F9B74_04600</name>
</gene>
<comment type="caution">
    <text evidence="2">The sequence shown here is derived from an EMBL/GenBank/DDBJ whole genome shotgun (WGS) entry which is preliminary data.</text>
</comment>
<name>A0A6L9Y758_9BURK</name>
<dbReference type="AlphaFoldDB" id="A0A6L9Y758"/>
<dbReference type="Gene3D" id="3.40.50.150">
    <property type="entry name" value="Vaccinia Virus protein VP39"/>
    <property type="match status" value="1"/>
</dbReference>
<feature type="domain" description="Methyltransferase regulatory" evidence="1">
    <location>
        <begin position="218"/>
        <end position="299"/>
    </location>
</feature>
<accession>A0A6L9Y758</accession>
<dbReference type="InterPro" id="IPR018773">
    <property type="entry name" value="MeTrfase_reg_dom_prd"/>
</dbReference>
<sequence>MSNWSEGYVDNVVYTYGYYKNIQPEALTIPFLMKGLIPPTVINACELGFGQGISFNIHSAAGSANWYGTDFNPSHARFAQYLASSFESGALIADQSFQAFCQRDDLPDFDFIALHGIWSWISDENRHIIVDFIRRKLKVGGVLSISYNTLPGWSGKSPIRHLLSTFHQTTATSSKSHEDNVKETLRLSEQTLKLSQLLTKETPSLLTKIEDLKNTNINYLAHEYLNKDWQPMYFTEMEQWLEGAKVKFACSTNFLDDFYPVSFNQEQINFISQFSHASQIETMKDFMLNKQFRSDFWVKGNVSFEPSARRNAWHQLRVLFITPRKDFSLDISRHISISLNASIANPILDILEDGQIHQVGNICQQLNQHEVIFEVLAILYAHGHLLLIQDDKKAQTALPRCQAFNQAIMALAKDGHKIEYLASPMTGGAITVPRFEQLFLSAYQEGIPQEQWGAYVWNTLKERGQQLIHEGRTLETDQEHLDVFNQQAKTFIENKFNLLKKLKIVV</sequence>
<proteinExistence type="predicted"/>
<dbReference type="SUPFAM" id="SSF53335">
    <property type="entry name" value="S-adenosyl-L-methionine-dependent methyltransferases"/>
    <property type="match status" value="1"/>
</dbReference>
<reference evidence="2 3" key="1">
    <citation type="submission" date="2020-02" db="EMBL/GenBank/DDBJ databases">
        <title>Pelistega sp. NLN82 were isolated from wild rodents of the Hainan Island.</title>
        <authorList>
            <person name="Niu N."/>
            <person name="Zhou J."/>
        </authorList>
    </citation>
    <scope>NUCLEOTIDE SEQUENCE [LARGE SCALE GENOMIC DNA]</scope>
    <source>
        <strain evidence="2 3">NLN82</strain>
    </source>
</reference>
<dbReference type="RefSeq" id="WP_163764249.1">
    <property type="nucleotide sequence ID" value="NZ_JAAGYR010000007.1"/>
</dbReference>
<keyword evidence="3" id="KW-1185">Reference proteome</keyword>
<evidence type="ECO:0000313" key="2">
    <source>
        <dbReference type="EMBL" id="NEN75608.1"/>
    </source>
</evidence>
<protein>
    <recommendedName>
        <fullName evidence="1">Methyltransferase regulatory domain-containing protein</fullName>
    </recommendedName>
</protein>
<dbReference type="InterPro" id="IPR029063">
    <property type="entry name" value="SAM-dependent_MTases_sf"/>
</dbReference>
<dbReference type="EMBL" id="JAAGYR010000007">
    <property type="protein sequence ID" value="NEN75608.1"/>
    <property type="molecule type" value="Genomic_DNA"/>
</dbReference>
<organism evidence="2 3">
    <name type="scientific">Pelistega ratti</name>
    <dbReference type="NCBI Taxonomy" id="2652177"/>
    <lineage>
        <taxon>Bacteria</taxon>
        <taxon>Pseudomonadati</taxon>
        <taxon>Pseudomonadota</taxon>
        <taxon>Betaproteobacteria</taxon>
        <taxon>Burkholderiales</taxon>
        <taxon>Alcaligenaceae</taxon>
        <taxon>Pelistega</taxon>
    </lineage>
</organism>
<evidence type="ECO:0000313" key="3">
    <source>
        <dbReference type="Proteomes" id="UP000477651"/>
    </source>
</evidence>
<evidence type="ECO:0000259" key="1">
    <source>
        <dbReference type="Pfam" id="PF10119"/>
    </source>
</evidence>
<dbReference type="Pfam" id="PF10119">
    <property type="entry name" value="MethyTransf_Reg"/>
    <property type="match status" value="1"/>
</dbReference>
<dbReference type="Proteomes" id="UP000477651">
    <property type="component" value="Unassembled WGS sequence"/>
</dbReference>